<dbReference type="InterPro" id="IPR004842">
    <property type="entry name" value="SLC12A_fam"/>
</dbReference>
<evidence type="ECO:0000313" key="6">
    <source>
        <dbReference type="Proteomes" id="UP000287033"/>
    </source>
</evidence>
<dbReference type="OrthoDB" id="9947497at2759"/>
<feature type="non-terminal residue" evidence="5">
    <location>
        <position position="101"/>
    </location>
</feature>
<dbReference type="GO" id="GO:0006884">
    <property type="term" value="P:cell volume homeostasis"/>
    <property type="evidence" value="ECO:0007669"/>
    <property type="project" value="TreeGrafter"/>
</dbReference>
<accession>A0A401TEH2</accession>
<dbReference type="GO" id="GO:0007268">
    <property type="term" value="P:chemical synaptic transmission"/>
    <property type="evidence" value="ECO:0007669"/>
    <property type="project" value="TreeGrafter"/>
</dbReference>
<keyword evidence="2" id="KW-0812">Transmembrane</keyword>
<keyword evidence="6" id="KW-1185">Reference proteome</keyword>
<dbReference type="GO" id="GO:0005886">
    <property type="term" value="C:plasma membrane"/>
    <property type="evidence" value="ECO:0007669"/>
    <property type="project" value="TreeGrafter"/>
</dbReference>
<evidence type="ECO:0000256" key="2">
    <source>
        <dbReference type="ARBA" id="ARBA00022692"/>
    </source>
</evidence>
<evidence type="ECO:0000313" key="5">
    <source>
        <dbReference type="EMBL" id="GCC41047.1"/>
    </source>
</evidence>
<evidence type="ECO:0000256" key="1">
    <source>
        <dbReference type="ARBA" id="ARBA00004141"/>
    </source>
</evidence>
<dbReference type="STRING" id="137246.A0A401TEH2"/>
<dbReference type="GO" id="GO:0055064">
    <property type="term" value="P:chloride ion homeostasis"/>
    <property type="evidence" value="ECO:0007669"/>
    <property type="project" value="TreeGrafter"/>
</dbReference>
<sequence>MVGWGGGAGGGKRILSRRSGWPVGPLPLVLTPVPVCFLAAPCRFGEALKGNLVVGTLSWPSPLIIVIGSFFSTCGAGLQSLTGAPRLLQAIAKDNIIPFLR</sequence>
<protein>
    <recommendedName>
        <fullName evidence="7">Amino acid permease/ SLC12A domain-containing protein</fullName>
    </recommendedName>
</protein>
<proteinExistence type="predicted"/>
<comment type="subcellular location">
    <subcellularLocation>
        <location evidence="1">Membrane</location>
        <topology evidence="1">Multi-pass membrane protein</topology>
    </subcellularLocation>
</comment>
<gene>
    <name evidence="5" type="ORF">chiPu_0025459</name>
</gene>
<dbReference type="Proteomes" id="UP000287033">
    <property type="component" value="Unassembled WGS sequence"/>
</dbReference>
<evidence type="ECO:0000256" key="4">
    <source>
        <dbReference type="ARBA" id="ARBA00023136"/>
    </source>
</evidence>
<dbReference type="EMBL" id="BEZZ01058971">
    <property type="protein sequence ID" value="GCC41047.1"/>
    <property type="molecule type" value="Genomic_DNA"/>
</dbReference>
<name>A0A401TEH2_CHIPU</name>
<evidence type="ECO:0000256" key="3">
    <source>
        <dbReference type="ARBA" id="ARBA00022989"/>
    </source>
</evidence>
<organism evidence="5 6">
    <name type="scientific">Chiloscyllium punctatum</name>
    <name type="common">Brownbanded bambooshark</name>
    <name type="synonym">Hemiscyllium punctatum</name>
    <dbReference type="NCBI Taxonomy" id="137246"/>
    <lineage>
        <taxon>Eukaryota</taxon>
        <taxon>Metazoa</taxon>
        <taxon>Chordata</taxon>
        <taxon>Craniata</taxon>
        <taxon>Vertebrata</taxon>
        <taxon>Chondrichthyes</taxon>
        <taxon>Elasmobranchii</taxon>
        <taxon>Galeomorphii</taxon>
        <taxon>Galeoidea</taxon>
        <taxon>Orectolobiformes</taxon>
        <taxon>Hemiscylliidae</taxon>
        <taxon>Chiloscyllium</taxon>
    </lineage>
</organism>
<dbReference type="AlphaFoldDB" id="A0A401TEH2"/>
<dbReference type="PANTHER" id="PTHR11827">
    <property type="entry name" value="SOLUTE CARRIER FAMILY 12, CATION COTRANSPORTERS"/>
    <property type="match status" value="1"/>
</dbReference>
<dbReference type="GO" id="GO:0045202">
    <property type="term" value="C:synapse"/>
    <property type="evidence" value="ECO:0007669"/>
    <property type="project" value="GOC"/>
</dbReference>
<keyword evidence="4" id="KW-0472">Membrane</keyword>
<comment type="caution">
    <text evidence="5">The sequence shown here is derived from an EMBL/GenBank/DDBJ whole genome shotgun (WGS) entry which is preliminary data.</text>
</comment>
<dbReference type="GO" id="GO:0055075">
    <property type="term" value="P:potassium ion homeostasis"/>
    <property type="evidence" value="ECO:0007669"/>
    <property type="project" value="TreeGrafter"/>
</dbReference>
<dbReference type="GO" id="GO:1990573">
    <property type="term" value="P:potassium ion import across plasma membrane"/>
    <property type="evidence" value="ECO:0007669"/>
    <property type="project" value="TreeGrafter"/>
</dbReference>
<dbReference type="GO" id="GO:0015379">
    <property type="term" value="F:potassium:chloride symporter activity"/>
    <property type="evidence" value="ECO:0007669"/>
    <property type="project" value="TreeGrafter"/>
</dbReference>
<evidence type="ECO:0008006" key="7">
    <source>
        <dbReference type="Google" id="ProtNLM"/>
    </source>
</evidence>
<dbReference type="PANTHER" id="PTHR11827:SF73">
    <property type="entry name" value="KAZACHOC, ISOFORM G"/>
    <property type="match status" value="1"/>
</dbReference>
<dbReference type="Gene3D" id="1.20.1740.10">
    <property type="entry name" value="Amino acid/polyamine transporter I"/>
    <property type="match status" value="1"/>
</dbReference>
<reference evidence="5 6" key="1">
    <citation type="journal article" date="2018" name="Nat. Ecol. Evol.">
        <title>Shark genomes provide insights into elasmobranch evolution and the origin of vertebrates.</title>
        <authorList>
            <person name="Hara Y"/>
            <person name="Yamaguchi K"/>
            <person name="Onimaru K"/>
            <person name="Kadota M"/>
            <person name="Koyanagi M"/>
            <person name="Keeley SD"/>
            <person name="Tatsumi K"/>
            <person name="Tanaka K"/>
            <person name="Motone F"/>
            <person name="Kageyama Y"/>
            <person name="Nozu R"/>
            <person name="Adachi N"/>
            <person name="Nishimura O"/>
            <person name="Nakagawa R"/>
            <person name="Tanegashima C"/>
            <person name="Kiyatake I"/>
            <person name="Matsumoto R"/>
            <person name="Murakumo K"/>
            <person name="Nishida K"/>
            <person name="Terakita A"/>
            <person name="Kuratani S"/>
            <person name="Sato K"/>
            <person name="Hyodo S Kuraku.S."/>
        </authorList>
    </citation>
    <scope>NUCLEOTIDE SEQUENCE [LARGE SCALE GENOMIC DNA]</scope>
</reference>
<keyword evidence="3" id="KW-1133">Transmembrane helix</keyword>